<name>A0A1G7AHH8_9BACT</name>
<protein>
    <submittedName>
        <fullName evidence="1">Uncharacterized protein</fullName>
    </submittedName>
</protein>
<accession>A0A1G7AHH8</accession>
<reference evidence="2" key="1">
    <citation type="submission" date="2016-10" db="EMBL/GenBank/DDBJ databases">
        <authorList>
            <person name="Varghese N."/>
            <person name="Submissions S."/>
        </authorList>
    </citation>
    <scope>NUCLEOTIDE SEQUENCE [LARGE SCALE GENOMIC DNA]</scope>
    <source>
        <strain evidence="2">DSM 8987</strain>
    </source>
</reference>
<gene>
    <name evidence="1" type="ORF">SAMN05661003_10449</name>
</gene>
<evidence type="ECO:0000313" key="2">
    <source>
        <dbReference type="Proteomes" id="UP000243205"/>
    </source>
</evidence>
<dbReference type="Proteomes" id="UP000243205">
    <property type="component" value="Unassembled WGS sequence"/>
</dbReference>
<evidence type="ECO:0000313" key="1">
    <source>
        <dbReference type="EMBL" id="SDE14259.1"/>
    </source>
</evidence>
<dbReference type="STRING" id="57664.SAMN05661003_10449"/>
<dbReference type="AlphaFoldDB" id="A0A1G7AHH8"/>
<dbReference type="EMBL" id="FNAQ01000004">
    <property type="protein sequence ID" value="SDE14259.1"/>
    <property type="molecule type" value="Genomic_DNA"/>
</dbReference>
<dbReference type="OrthoDB" id="5392794at2"/>
<organism evidence="1 2">
    <name type="scientific">Desulfuromonas thiophila</name>
    <dbReference type="NCBI Taxonomy" id="57664"/>
    <lineage>
        <taxon>Bacteria</taxon>
        <taxon>Pseudomonadati</taxon>
        <taxon>Thermodesulfobacteriota</taxon>
        <taxon>Desulfuromonadia</taxon>
        <taxon>Desulfuromonadales</taxon>
        <taxon>Desulfuromonadaceae</taxon>
        <taxon>Desulfuromonas</taxon>
    </lineage>
</organism>
<keyword evidence="2" id="KW-1185">Reference proteome</keyword>
<dbReference type="RefSeq" id="WP_092077074.1">
    <property type="nucleotide sequence ID" value="NZ_FNAQ01000004.1"/>
</dbReference>
<proteinExistence type="predicted"/>
<sequence length="278" mass="31823">MGLNAAGRLYDASGLPLFSLLEINALPQAEKEAIYGRILPEIVFRRFHFDRQSFRAPQGGHKIAFICPTGLGLLRIEVRRQPQDKDCLFFVEMADTPYRQIELSFCLINDPDAPRFAIDVDPQGRENAFGTLRRNIPEEIRAMEAGLSPCQVRAGLKTFKDFFRRFETFVAALGIDSIVAEPLTYSNAIRYENYGFDYISGKQLMFWIDREFRPGGELYRRLDGSTPFRRPEFAASVRGRSWAIHDGILPRPWDNIKIYKTVGVDAGVNSFPDPDRRY</sequence>